<dbReference type="SMART" id="SM00320">
    <property type="entry name" value="WD40"/>
    <property type="match status" value="5"/>
</dbReference>
<dbReference type="InterPro" id="IPR019775">
    <property type="entry name" value="WD40_repeat_CS"/>
</dbReference>
<evidence type="ECO:0000259" key="4">
    <source>
        <dbReference type="PROSITE" id="PS50837"/>
    </source>
</evidence>
<dbReference type="PROSITE" id="PS00678">
    <property type="entry name" value="WD_REPEATS_1"/>
    <property type="match status" value="3"/>
</dbReference>
<evidence type="ECO:0000256" key="1">
    <source>
        <dbReference type="ARBA" id="ARBA00022574"/>
    </source>
</evidence>
<dbReference type="GO" id="GO:0005634">
    <property type="term" value="C:nucleus"/>
    <property type="evidence" value="ECO:0007669"/>
    <property type="project" value="TreeGrafter"/>
</dbReference>
<reference evidence="5 6" key="1">
    <citation type="submission" date="2014-04" db="EMBL/GenBank/DDBJ databases">
        <authorList>
            <consortium name="DOE Joint Genome Institute"/>
            <person name="Kuo A."/>
            <person name="Tarkka M."/>
            <person name="Buscot F."/>
            <person name="Kohler A."/>
            <person name="Nagy L.G."/>
            <person name="Floudas D."/>
            <person name="Copeland A."/>
            <person name="Barry K.W."/>
            <person name="Cichocki N."/>
            <person name="Veneault-Fourrey C."/>
            <person name="LaButti K."/>
            <person name="Lindquist E.A."/>
            <person name="Lipzen A."/>
            <person name="Lundell T."/>
            <person name="Morin E."/>
            <person name="Murat C."/>
            <person name="Sun H."/>
            <person name="Tunlid A."/>
            <person name="Henrissat B."/>
            <person name="Grigoriev I.V."/>
            <person name="Hibbett D.S."/>
            <person name="Martin F."/>
            <person name="Nordberg H.P."/>
            <person name="Cantor M.N."/>
            <person name="Hua S.X."/>
        </authorList>
    </citation>
    <scope>NUCLEOTIDE SEQUENCE [LARGE SCALE GENOMIC DNA]</scope>
    <source>
        <strain evidence="5 6">F 1598</strain>
    </source>
</reference>
<organism evidence="5 6">
    <name type="scientific">Piloderma croceum (strain F 1598)</name>
    <dbReference type="NCBI Taxonomy" id="765440"/>
    <lineage>
        <taxon>Eukaryota</taxon>
        <taxon>Fungi</taxon>
        <taxon>Dikarya</taxon>
        <taxon>Basidiomycota</taxon>
        <taxon>Agaricomycotina</taxon>
        <taxon>Agaricomycetes</taxon>
        <taxon>Agaricomycetidae</taxon>
        <taxon>Atheliales</taxon>
        <taxon>Atheliaceae</taxon>
        <taxon>Piloderma</taxon>
    </lineage>
</organism>
<dbReference type="InterPro" id="IPR007111">
    <property type="entry name" value="NACHT_NTPase"/>
</dbReference>
<dbReference type="InterPro" id="IPR015943">
    <property type="entry name" value="WD40/YVTN_repeat-like_dom_sf"/>
</dbReference>
<dbReference type="PRINTS" id="PR00320">
    <property type="entry name" value="GPROTEINBRPT"/>
</dbReference>
<dbReference type="PROSITE" id="PS50294">
    <property type="entry name" value="WD_REPEATS_REGION"/>
    <property type="match status" value="5"/>
</dbReference>
<dbReference type="PANTHER" id="PTHR22847:SF637">
    <property type="entry name" value="WD REPEAT DOMAIN 5B"/>
    <property type="match status" value="1"/>
</dbReference>
<evidence type="ECO:0000313" key="6">
    <source>
        <dbReference type="Proteomes" id="UP000054166"/>
    </source>
</evidence>
<evidence type="ECO:0000256" key="2">
    <source>
        <dbReference type="ARBA" id="ARBA00022737"/>
    </source>
</evidence>
<keyword evidence="1 3" id="KW-0853">WD repeat</keyword>
<dbReference type="Gene3D" id="2.130.10.10">
    <property type="entry name" value="YVTN repeat-like/Quinoprotein amine dehydrogenase"/>
    <property type="match status" value="2"/>
</dbReference>
<keyword evidence="2" id="KW-0677">Repeat</keyword>
<dbReference type="SUPFAM" id="SSF52540">
    <property type="entry name" value="P-loop containing nucleoside triphosphate hydrolases"/>
    <property type="match status" value="1"/>
</dbReference>
<feature type="repeat" description="WD" evidence="3">
    <location>
        <begin position="738"/>
        <end position="779"/>
    </location>
</feature>
<feature type="domain" description="NACHT" evidence="4">
    <location>
        <begin position="78"/>
        <end position="227"/>
    </location>
</feature>
<feature type="repeat" description="WD" evidence="3">
    <location>
        <begin position="780"/>
        <end position="821"/>
    </location>
</feature>
<feature type="repeat" description="WD" evidence="3">
    <location>
        <begin position="652"/>
        <end position="685"/>
    </location>
</feature>
<feature type="repeat" description="WD" evidence="3">
    <location>
        <begin position="618"/>
        <end position="645"/>
    </location>
</feature>
<dbReference type="PANTHER" id="PTHR22847">
    <property type="entry name" value="WD40 REPEAT PROTEIN"/>
    <property type="match status" value="1"/>
</dbReference>
<accession>A0A0C3F9A6</accession>
<dbReference type="SUPFAM" id="SSF50978">
    <property type="entry name" value="WD40 repeat-like"/>
    <property type="match status" value="1"/>
</dbReference>
<dbReference type="PROSITE" id="PS50837">
    <property type="entry name" value="NACHT"/>
    <property type="match status" value="1"/>
</dbReference>
<dbReference type="Gene3D" id="3.40.50.300">
    <property type="entry name" value="P-loop containing nucleotide triphosphate hydrolases"/>
    <property type="match status" value="1"/>
</dbReference>
<dbReference type="CDD" id="cd00200">
    <property type="entry name" value="WD40"/>
    <property type="match status" value="1"/>
</dbReference>
<dbReference type="InterPro" id="IPR027417">
    <property type="entry name" value="P-loop_NTPase"/>
</dbReference>
<dbReference type="InParanoid" id="A0A0C3F9A6"/>
<proteinExistence type="predicted"/>
<keyword evidence="6" id="KW-1185">Reference proteome</keyword>
<dbReference type="InterPro" id="IPR001680">
    <property type="entry name" value="WD40_rpt"/>
</dbReference>
<dbReference type="Pfam" id="PF00400">
    <property type="entry name" value="WD40"/>
    <property type="match status" value="5"/>
</dbReference>
<dbReference type="STRING" id="765440.A0A0C3F9A6"/>
<feature type="repeat" description="WD" evidence="3">
    <location>
        <begin position="695"/>
        <end position="727"/>
    </location>
</feature>
<dbReference type="InterPro" id="IPR056884">
    <property type="entry name" value="NPHP3-like_N"/>
</dbReference>
<dbReference type="Pfam" id="PF24883">
    <property type="entry name" value="NPHP3_N"/>
    <property type="match status" value="1"/>
</dbReference>
<dbReference type="InterPro" id="IPR036322">
    <property type="entry name" value="WD40_repeat_dom_sf"/>
</dbReference>
<dbReference type="Proteomes" id="UP000054166">
    <property type="component" value="Unassembled WGS sequence"/>
</dbReference>
<evidence type="ECO:0000256" key="3">
    <source>
        <dbReference type="PROSITE-ProRule" id="PRU00221"/>
    </source>
</evidence>
<dbReference type="AlphaFoldDB" id="A0A0C3F9A6"/>
<dbReference type="InterPro" id="IPR020472">
    <property type="entry name" value="WD40_PAC1"/>
</dbReference>
<dbReference type="GO" id="GO:1990234">
    <property type="term" value="C:transferase complex"/>
    <property type="evidence" value="ECO:0007669"/>
    <property type="project" value="UniProtKB-ARBA"/>
</dbReference>
<gene>
    <name evidence="5" type="ORF">PILCRDRAFT_650365</name>
</gene>
<dbReference type="EMBL" id="KN833036">
    <property type="protein sequence ID" value="KIM76291.1"/>
    <property type="molecule type" value="Genomic_DNA"/>
</dbReference>
<reference evidence="6" key="2">
    <citation type="submission" date="2015-01" db="EMBL/GenBank/DDBJ databases">
        <title>Evolutionary Origins and Diversification of the Mycorrhizal Mutualists.</title>
        <authorList>
            <consortium name="DOE Joint Genome Institute"/>
            <consortium name="Mycorrhizal Genomics Consortium"/>
            <person name="Kohler A."/>
            <person name="Kuo A."/>
            <person name="Nagy L.G."/>
            <person name="Floudas D."/>
            <person name="Copeland A."/>
            <person name="Barry K.W."/>
            <person name="Cichocki N."/>
            <person name="Veneault-Fourrey C."/>
            <person name="LaButti K."/>
            <person name="Lindquist E.A."/>
            <person name="Lipzen A."/>
            <person name="Lundell T."/>
            <person name="Morin E."/>
            <person name="Murat C."/>
            <person name="Riley R."/>
            <person name="Ohm R."/>
            <person name="Sun H."/>
            <person name="Tunlid A."/>
            <person name="Henrissat B."/>
            <person name="Grigoriev I.V."/>
            <person name="Hibbett D.S."/>
            <person name="Martin F."/>
        </authorList>
    </citation>
    <scope>NUCLEOTIDE SEQUENCE [LARGE SCALE GENOMIC DNA]</scope>
    <source>
        <strain evidence="6">F 1598</strain>
    </source>
</reference>
<dbReference type="HOGENOM" id="CLU_000288_6_0_1"/>
<protein>
    <recommendedName>
        <fullName evidence="4">NACHT domain-containing protein</fullName>
    </recommendedName>
</protein>
<evidence type="ECO:0000313" key="5">
    <source>
        <dbReference type="EMBL" id="KIM76291.1"/>
    </source>
</evidence>
<dbReference type="OrthoDB" id="538223at2759"/>
<dbReference type="PROSITE" id="PS50082">
    <property type="entry name" value="WD_REPEATS_2"/>
    <property type="match status" value="5"/>
</dbReference>
<sequence length="890" mass="99624">MEPPHTSFIDARNGISNVAGQDMYNYVVQDAQTTAEILQNLQPVQMDASNRTECLKGTRLATIQFILDWASDRVGTQNVLWLHGLAGVGKSTLATTMATHFRNQRCLGAFLFFDRAVTERNNPFAVIRTLAHQVGTFHPSAGQAIADAIDESPSICQSPLRDQFQQLLVVPLSSEGAIIANTPIILILDALDECGSAMEREVLLEVLTEQSVNLPPAIRILITCRSDINSQCHDAIQSQTNIIFHELKITTEDNAEDISCYLRQRIDFIRRKRRQLTLVDWPGEDNIRKLITRASGLFVWASTAIKFIDGYEPRGRLDVILKGENVSGAQFALDSLYATALESLGIWDDVDFVADFTVIVGLVLVARRPLSTMAIDMLLGLLRSRPCHYTVSHLGCVLQQPIVRLLHPSFAEFLLDRSRCGRKVWFFDPSVHNKHLAIRCLDHLAEVLHENMSNLTPLEDMKDETLPEGITYACDFWIDHICTIGGNVDSIGEHLRNFIFRHLLHWFEAMSLLRRSRDTISMLERLTGWIVDHRHVDLDGLHELVQDACHFAAVFAESIEEHPLLVYMTALPFTPTNTMLYQKFHDANSGPSVLQSFGPASLTLMQVFIQHGWSDSRIRSVAFSRDGTRVVSGSFDNIIRIWDIDGLEIQTLRGHDGWVNSVDISPDGTRIVSGSQDMTTRIWDVTLGIEALPALKGHNGAVLSVAFSADGARIVSGSSDTTIRVWSAIAGSDALQELRGHQDGVWSLAFFPDGTRIVSASSDKTIRVWNVTSGVEILTLHGHEHPVMSVGISPDGTRIISGSYNNNKRIWDAMSGQQVSVNNDPTPWFWSEIEDEWILDAATSKKLFKIPSMVKTRFWLLEQLTVRYWFCGFRPHSVQEKGGENEVRVD</sequence>
<name>A0A0C3F9A6_PILCF</name>